<evidence type="ECO:0000256" key="1">
    <source>
        <dbReference type="ARBA" id="ARBA00004613"/>
    </source>
</evidence>
<accession>A0A075R7S2</accession>
<dbReference type="InterPro" id="IPR011330">
    <property type="entry name" value="Glyco_hydro/deAcase_b/a-brl"/>
</dbReference>
<dbReference type="GO" id="GO:0016810">
    <property type="term" value="F:hydrolase activity, acting on carbon-nitrogen (but not peptide) bonds"/>
    <property type="evidence" value="ECO:0007669"/>
    <property type="project" value="InterPro"/>
</dbReference>
<dbReference type="GO" id="GO:0005576">
    <property type="term" value="C:extracellular region"/>
    <property type="evidence" value="ECO:0007669"/>
    <property type="project" value="UniProtKB-SubCell"/>
</dbReference>
<evidence type="ECO:0000256" key="2">
    <source>
        <dbReference type="ARBA" id="ARBA00022729"/>
    </source>
</evidence>
<proteinExistence type="predicted"/>
<dbReference type="SUPFAM" id="SSF88713">
    <property type="entry name" value="Glycoside hydrolase/deacetylase"/>
    <property type="match status" value="1"/>
</dbReference>
<dbReference type="STRING" id="1042163.BRLA_c043880"/>
<keyword evidence="2" id="KW-0732">Signal</keyword>
<dbReference type="KEGG" id="blr:BRLA_c043880"/>
<evidence type="ECO:0000313" key="5">
    <source>
        <dbReference type="EMBL" id="AIG28652.1"/>
    </source>
</evidence>
<dbReference type="EC" id="3.5.1.-" evidence="5"/>
<dbReference type="PROSITE" id="PS51677">
    <property type="entry name" value="NODB"/>
    <property type="match status" value="1"/>
</dbReference>
<dbReference type="InterPro" id="IPR002509">
    <property type="entry name" value="NODB_dom"/>
</dbReference>
<feature type="compositionally biased region" description="Basic and acidic residues" evidence="3">
    <location>
        <begin position="41"/>
        <end position="55"/>
    </location>
</feature>
<dbReference type="GO" id="GO:0005975">
    <property type="term" value="P:carbohydrate metabolic process"/>
    <property type="evidence" value="ECO:0007669"/>
    <property type="project" value="InterPro"/>
</dbReference>
<keyword evidence="6" id="KW-1185">Reference proteome</keyword>
<organism evidence="5 6">
    <name type="scientific">Brevibacillus laterosporus LMG 15441</name>
    <dbReference type="NCBI Taxonomy" id="1042163"/>
    <lineage>
        <taxon>Bacteria</taxon>
        <taxon>Bacillati</taxon>
        <taxon>Bacillota</taxon>
        <taxon>Bacilli</taxon>
        <taxon>Bacillales</taxon>
        <taxon>Paenibacillaceae</taxon>
        <taxon>Brevibacillus</taxon>
    </lineage>
</organism>
<evidence type="ECO:0000256" key="3">
    <source>
        <dbReference type="SAM" id="MobiDB-lite"/>
    </source>
</evidence>
<name>A0A075R7S2_BRELA</name>
<feature type="region of interest" description="Disordered" evidence="3">
    <location>
        <begin position="40"/>
        <end position="69"/>
    </location>
</feature>
<dbReference type="HOGENOM" id="CLU_030024_2_1_9"/>
<keyword evidence="5" id="KW-0378">Hydrolase</keyword>
<protein>
    <submittedName>
        <fullName evidence="5">Poly-beta-1,6-N-acetyl-D-glucosamine N-deacetylase</fullName>
        <ecNumber evidence="5">3.5.1.-</ecNumber>
    </submittedName>
</protein>
<sequence>MKKKPFFLVFFLLLLLFSILVYWFRPENVGIENTDYVQQKTGDHTSHSLEPKGPDVEQIPSRTSKPEEKLPNERWYKDKVVILNYHHIDRDSNKPFVITPEQFGEHLQFIKEHNFHPISLREFFTFMQTGVTAKENAVLFTFDDGYESYYTHAYPLLSKYGYPSASFVIAGRLRDTMDRKRENMTVPLAYQQIDEMLASGLVDIGSHTFSLHEHKELDEWGVQKAGTEPVYLEEFQRAENEEEYQSRLFVDFKMSKIGLEQLVKKPIASLSLPQGYKSKIVIDSAKEAGYQYVFTSRRDVVKPNEDPYSIPRFDVGIRKVGAPQLLELFTKVKMEE</sequence>
<feature type="domain" description="NodB homology" evidence="4">
    <location>
        <begin position="136"/>
        <end position="336"/>
    </location>
</feature>
<dbReference type="RefSeq" id="WP_003334300.1">
    <property type="nucleotide sequence ID" value="NZ_CP007806.1"/>
</dbReference>
<dbReference type="InterPro" id="IPR051398">
    <property type="entry name" value="Polysacch_Deacetylase"/>
</dbReference>
<dbReference type="Gene3D" id="3.20.20.370">
    <property type="entry name" value="Glycoside hydrolase/deacetylase"/>
    <property type="match status" value="1"/>
</dbReference>
<dbReference type="PANTHER" id="PTHR34216:SF3">
    <property type="entry name" value="POLY-BETA-1,6-N-ACETYL-D-GLUCOSAMINE N-DEACETYLASE"/>
    <property type="match status" value="1"/>
</dbReference>
<dbReference type="PANTHER" id="PTHR34216">
    <property type="match status" value="1"/>
</dbReference>
<evidence type="ECO:0000313" key="6">
    <source>
        <dbReference type="Proteomes" id="UP000005850"/>
    </source>
</evidence>
<evidence type="ECO:0000259" key="4">
    <source>
        <dbReference type="PROSITE" id="PS51677"/>
    </source>
</evidence>
<dbReference type="eggNOG" id="COG0726">
    <property type="taxonomic scope" value="Bacteria"/>
</dbReference>
<reference evidence="5 6" key="1">
    <citation type="journal article" date="2011" name="J. Bacteriol.">
        <title>Genome sequence of Brevibacillus laterosporus LMG 15441, a pathogen of invertebrates.</title>
        <authorList>
            <person name="Djukic M."/>
            <person name="Poehlein A."/>
            <person name="Thurmer A."/>
            <person name="Daniel R."/>
        </authorList>
    </citation>
    <scope>NUCLEOTIDE SEQUENCE [LARGE SCALE GENOMIC DNA]</scope>
    <source>
        <strain evidence="5 6">LMG 15441</strain>
    </source>
</reference>
<gene>
    <name evidence="5" type="ORF">BRLA_c043880</name>
</gene>
<dbReference type="Proteomes" id="UP000005850">
    <property type="component" value="Chromosome"/>
</dbReference>
<dbReference type="AlphaFoldDB" id="A0A075R7S2"/>
<comment type="subcellular location">
    <subcellularLocation>
        <location evidence="1">Secreted</location>
    </subcellularLocation>
</comment>
<dbReference type="Pfam" id="PF01522">
    <property type="entry name" value="Polysacc_deac_1"/>
    <property type="match status" value="1"/>
</dbReference>
<dbReference type="EMBL" id="CP007806">
    <property type="protein sequence ID" value="AIG28652.1"/>
    <property type="molecule type" value="Genomic_DNA"/>
</dbReference>